<dbReference type="Pfam" id="PF07929">
    <property type="entry name" value="PRiA4_ORF3"/>
    <property type="match status" value="1"/>
</dbReference>
<dbReference type="Gene3D" id="3.10.290.30">
    <property type="entry name" value="MM3350-like"/>
    <property type="match status" value="1"/>
</dbReference>
<dbReference type="OrthoDB" id="9801392at2"/>
<dbReference type="InterPro" id="IPR012912">
    <property type="entry name" value="Plasmid_pRiA4b_Orf3-like"/>
</dbReference>
<comment type="caution">
    <text evidence="2">The sequence shown here is derived from an EMBL/GenBank/DDBJ whole genome shotgun (WGS) entry which is preliminary data.</text>
</comment>
<dbReference type="RefSeq" id="WP_086274848.1">
    <property type="nucleotide sequence ID" value="NZ_NGKU01000001.1"/>
</dbReference>
<evidence type="ECO:0000259" key="1">
    <source>
        <dbReference type="Pfam" id="PF07929"/>
    </source>
</evidence>
<dbReference type="Proteomes" id="UP000195043">
    <property type="component" value="Unassembled WGS sequence"/>
</dbReference>
<dbReference type="EMBL" id="NGKU01000001">
    <property type="protein sequence ID" value="OTN76813.1"/>
    <property type="molecule type" value="Genomic_DNA"/>
</dbReference>
<gene>
    <name evidence="2" type="ORF">A5886_001892</name>
</gene>
<dbReference type="InterPro" id="IPR024047">
    <property type="entry name" value="MM3350-like_sf"/>
</dbReference>
<proteinExistence type="predicted"/>
<protein>
    <recommendedName>
        <fullName evidence="1">Plasmid pRiA4b Orf3-like domain-containing protein</fullName>
    </recommendedName>
</protein>
<keyword evidence="3" id="KW-1185">Reference proteome</keyword>
<accession>A0A242A875</accession>
<evidence type="ECO:0000313" key="2">
    <source>
        <dbReference type="EMBL" id="OTN76813.1"/>
    </source>
</evidence>
<dbReference type="PANTHER" id="PTHR41878:SF1">
    <property type="entry name" value="TNPR PROTEIN"/>
    <property type="match status" value="1"/>
</dbReference>
<dbReference type="AlphaFoldDB" id="A0A242A875"/>
<reference evidence="2 3" key="1">
    <citation type="submission" date="2017-05" db="EMBL/GenBank/DDBJ databases">
        <title>The Genome Sequence of Enterococcus sp. 8G7_MSG3316.</title>
        <authorList>
            <consortium name="The Broad Institute Genomics Platform"/>
            <consortium name="The Broad Institute Genomic Center for Infectious Diseases"/>
            <person name="Earl A."/>
            <person name="Manson A."/>
            <person name="Schwartman J."/>
            <person name="Gilmore M."/>
            <person name="Abouelleil A."/>
            <person name="Cao P."/>
            <person name="Chapman S."/>
            <person name="Cusick C."/>
            <person name="Shea T."/>
            <person name="Young S."/>
            <person name="Neafsey D."/>
            <person name="Nusbaum C."/>
            <person name="Birren B."/>
        </authorList>
    </citation>
    <scope>NUCLEOTIDE SEQUENCE [LARGE SCALE GENOMIC DNA]</scope>
    <source>
        <strain evidence="2 3">8G7_MSG3316</strain>
    </source>
</reference>
<feature type="domain" description="Plasmid pRiA4b Orf3-like" evidence="1">
    <location>
        <begin position="186"/>
        <end position="308"/>
    </location>
</feature>
<dbReference type="PANTHER" id="PTHR41878">
    <property type="entry name" value="LEXA REPRESSOR-RELATED"/>
    <property type="match status" value="1"/>
</dbReference>
<sequence>MEKTLKKLAKVIDRMMDHVDLYGGPSIVSDDNLEHYLDPVFYLIFCAETAGGLSKLKDKAFVTEIYTEFLPQELPYNLRYIPFAKSVMEDFYYCLYKEKHITKAQYLEMAFIFAEKQTTFFARMTIPQFWSEEKQDEMMARIMEEEPEEHDLLPIDDPRIAAVSKKVVPFPNQKTVFDEEDDQPAAYQIRIDLEGYRPPIWRRLVIPAGISYEQLHLLIQIAFEWMNEHLYLFFAGQKSFGVGISAASEKATIDQDFQECKSLTYIYDMGADWTHKIKIEKILKKEDITVPYYPVCIKAVGDSPVEDMFEDLREPLDREILNEQLADYWETGELF</sequence>
<dbReference type="STRING" id="1834191.A5886_001892"/>
<evidence type="ECO:0000313" key="3">
    <source>
        <dbReference type="Proteomes" id="UP000195043"/>
    </source>
</evidence>
<organism evidence="2 3">
    <name type="scientific">Candidatus Enterococcus testudinis</name>
    <dbReference type="NCBI Taxonomy" id="1834191"/>
    <lineage>
        <taxon>Bacteria</taxon>
        <taxon>Bacillati</taxon>
        <taxon>Bacillota</taxon>
        <taxon>Bacilli</taxon>
        <taxon>Lactobacillales</taxon>
        <taxon>Enterococcaceae</taxon>
        <taxon>Enterococcus</taxon>
    </lineage>
</organism>
<dbReference type="SUPFAM" id="SSF159941">
    <property type="entry name" value="MM3350-like"/>
    <property type="match status" value="1"/>
</dbReference>
<name>A0A242A875_9ENTE</name>